<dbReference type="InterPro" id="IPR020355">
    <property type="entry name" value="Uncharacterised_YhcU"/>
</dbReference>
<evidence type="ECO:0000313" key="2">
    <source>
        <dbReference type="Proteomes" id="UP001516662"/>
    </source>
</evidence>
<dbReference type="EMBL" id="JADCLJ010000006">
    <property type="protein sequence ID" value="MBE4906846.1"/>
    <property type="molecule type" value="Genomic_DNA"/>
</dbReference>
<keyword evidence="2" id="KW-1185">Reference proteome</keyword>
<sequence length="130" mass="15125">MKVVYAATPEQETHIEELVEYIYGEIFPRYFTDEEIVKLENLNVLVHNDDNYNGTLKEAFQLISSLQALIAVVETVKDEEILLSHREIFEKNVKTLDEFGYSFPFNIEQFRAPKDEIISKFSKAANLYLA</sequence>
<comment type="caution">
    <text evidence="1">The sequence shown here is derived from an EMBL/GenBank/DDBJ whole genome shotgun (WGS) entry which is preliminary data.</text>
</comment>
<name>A0ABR9QEC8_9BACI</name>
<dbReference type="RefSeq" id="WP_193534330.1">
    <property type="nucleotide sequence ID" value="NZ_JADCLJ010000006.1"/>
</dbReference>
<gene>
    <name evidence="1" type="ORF">IMZ08_02080</name>
</gene>
<accession>A0ABR9QEC8</accession>
<reference evidence="1 2" key="1">
    <citation type="submission" date="2020-10" db="EMBL/GenBank/DDBJ databases">
        <title>Bacillus sp. HD4P25, an endophyte from a halophyte.</title>
        <authorList>
            <person name="Sun J.-Q."/>
        </authorList>
    </citation>
    <scope>NUCLEOTIDE SEQUENCE [LARGE SCALE GENOMIC DNA]</scope>
    <source>
        <strain evidence="1 2">YIM 93174</strain>
    </source>
</reference>
<dbReference type="Pfam" id="PF17326">
    <property type="entry name" value="DUF5365"/>
    <property type="match status" value="1"/>
</dbReference>
<organism evidence="1 2">
    <name type="scientific">Litchfieldia luteola</name>
    <dbReference type="NCBI Taxonomy" id="682179"/>
    <lineage>
        <taxon>Bacteria</taxon>
        <taxon>Bacillati</taxon>
        <taxon>Bacillota</taxon>
        <taxon>Bacilli</taxon>
        <taxon>Bacillales</taxon>
        <taxon>Bacillaceae</taxon>
        <taxon>Litchfieldia</taxon>
    </lineage>
</organism>
<dbReference type="Proteomes" id="UP001516662">
    <property type="component" value="Unassembled WGS sequence"/>
</dbReference>
<protein>
    <submittedName>
        <fullName evidence="1">YhcU family protein</fullName>
    </submittedName>
</protein>
<proteinExistence type="predicted"/>
<evidence type="ECO:0000313" key="1">
    <source>
        <dbReference type="EMBL" id="MBE4906846.1"/>
    </source>
</evidence>